<reference evidence="2" key="1">
    <citation type="submission" date="2016-11" db="EMBL/GenBank/DDBJ databases">
        <authorList>
            <person name="Varghese N."/>
            <person name="Submissions S."/>
        </authorList>
    </citation>
    <scope>NUCLEOTIDE SEQUENCE [LARGE SCALE GENOMIC DNA]</scope>
    <source>
        <strain evidence="2">DSM 9756</strain>
    </source>
</reference>
<evidence type="ECO:0000313" key="1">
    <source>
        <dbReference type="EMBL" id="SHF11193.1"/>
    </source>
</evidence>
<evidence type="ECO:0008006" key="3">
    <source>
        <dbReference type="Google" id="ProtNLM"/>
    </source>
</evidence>
<accession>A0A1M4YZE4</accession>
<dbReference type="Proteomes" id="UP000184076">
    <property type="component" value="Unassembled WGS sequence"/>
</dbReference>
<dbReference type="AlphaFoldDB" id="A0A1M4YZE4"/>
<sequence>MLPLETGTRLKGGMAVWYEHQPGQYEDFHATALYCPKCRDAMPVRSRLLLVLPDGELHEYLCQVCSTSVGTKTVKQQPDGRLIVM</sequence>
<gene>
    <name evidence="1" type="ORF">SAMN02745206_01357</name>
</gene>
<dbReference type="EMBL" id="FQVB01000011">
    <property type="protein sequence ID" value="SHF11193.1"/>
    <property type="molecule type" value="Genomic_DNA"/>
</dbReference>
<keyword evidence="2" id="KW-1185">Reference proteome</keyword>
<proteinExistence type="predicted"/>
<evidence type="ECO:0000313" key="2">
    <source>
        <dbReference type="Proteomes" id="UP000184076"/>
    </source>
</evidence>
<protein>
    <recommendedName>
        <fullName evidence="3">Cytoplasmic protein</fullName>
    </recommendedName>
</protein>
<organism evidence="1 2">
    <name type="scientific">Desulfacinum infernum DSM 9756</name>
    <dbReference type="NCBI Taxonomy" id="1121391"/>
    <lineage>
        <taxon>Bacteria</taxon>
        <taxon>Pseudomonadati</taxon>
        <taxon>Thermodesulfobacteriota</taxon>
        <taxon>Syntrophobacteria</taxon>
        <taxon>Syntrophobacterales</taxon>
        <taxon>Syntrophobacteraceae</taxon>
        <taxon>Desulfacinum</taxon>
    </lineage>
</organism>
<name>A0A1M4YZE4_9BACT</name>
<dbReference type="STRING" id="1121391.SAMN02745206_01357"/>